<evidence type="ECO:0000256" key="4">
    <source>
        <dbReference type="SAM" id="SignalP"/>
    </source>
</evidence>
<dbReference type="RefSeq" id="WP_169489768.1">
    <property type="nucleotide sequence ID" value="NZ_JABBGJ010000047.1"/>
</dbReference>
<organism evidence="5 6">
    <name type="scientific">Paraburkholderia polaris</name>
    <dbReference type="NCBI Taxonomy" id="2728848"/>
    <lineage>
        <taxon>Bacteria</taxon>
        <taxon>Pseudomonadati</taxon>
        <taxon>Pseudomonadota</taxon>
        <taxon>Betaproteobacteria</taxon>
        <taxon>Burkholderiales</taxon>
        <taxon>Burkholderiaceae</taxon>
        <taxon>Paraburkholderia</taxon>
    </lineage>
</organism>
<feature type="signal peptide" evidence="4">
    <location>
        <begin position="1"/>
        <end position="21"/>
    </location>
</feature>
<dbReference type="InterPro" id="IPR036831">
    <property type="entry name" value="HdeA_sf"/>
</dbReference>
<evidence type="ECO:0000256" key="2">
    <source>
        <dbReference type="ARBA" id="ARBA00022764"/>
    </source>
</evidence>
<proteinExistence type="predicted"/>
<accession>A0A848IP32</accession>
<dbReference type="InterPro" id="IPR038303">
    <property type="entry name" value="HdeA/HdeB_sf"/>
</dbReference>
<comment type="caution">
    <text evidence="5">The sequence shown here is derived from an EMBL/GenBank/DDBJ whole genome shotgun (WGS) entry which is preliminary data.</text>
</comment>
<dbReference type="Pfam" id="PF06411">
    <property type="entry name" value="HdeA"/>
    <property type="match status" value="1"/>
</dbReference>
<evidence type="ECO:0000256" key="1">
    <source>
        <dbReference type="ARBA" id="ARBA00022729"/>
    </source>
</evidence>
<dbReference type="Gene3D" id="1.10.890.10">
    <property type="entry name" value="HNS-dependent expression A"/>
    <property type="match status" value="1"/>
</dbReference>
<sequence length="146" mass="16127">MRNVLMRAFMVGLGLSQIAFAQPPMKVQPGKMKCEDFVALDDNYKPALVYWAAGVDQLGVKETDELVVDNANPVGLVVDECKKTPKVPFMGKIKQLARSGRFNVVDHDDHHQGARLFPVEARTAYYGARSGERDHAFSSSDGFAAR</sequence>
<evidence type="ECO:0000256" key="3">
    <source>
        <dbReference type="ARBA" id="ARBA00023186"/>
    </source>
</evidence>
<keyword evidence="3" id="KW-0143">Chaperone</keyword>
<keyword evidence="6" id="KW-1185">Reference proteome</keyword>
<dbReference type="GO" id="GO:0071468">
    <property type="term" value="P:cellular response to acidic pH"/>
    <property type="evidence" value="ECO:0007669"/>
    <property type="project" value="InterPro"/>
</dbReference>
<evidence type="ECO:0000313" key="6">
    <source>
        <dbReference type="Proteomes" id="UP000544134"/>
    </source>
</evidence>
<reference evidence="5 6" key="1">
    <citation type="submission" date="2020-04" db="EMBL/GenBank/DDBJ databases">
        <title>Paraburkholderia sp. RP-4-7 isolated from soil.</title>
        <authorList>
            <person name="Dahal R.H."/>
        </authorList>
    </citation>
    <scope>NUCLEOTIDE SEQUENCE [LARGE SCALE GENOMIC DNA]</scope>
    <source>
        <strain evidence="5 6">RP-4-7</strain>
    </source>
</reference>
<dbReference type="Proteomes" id="UP000544134">
    <property type="component" value="Unassembled WGS sequence"/>
</dbReference>
<dbReference type="AlphaFoldDB" id="A0A848IP32"/>
<evidence type="ECO:0008006" key="7">
    <source>
        <dbReference type="Google" id="ProtNLM"/>
    </source>
</evidence>
<name>A0A848IP32_9BURK</name>
<feature type="chain" id="PRO_5032410626" description="HdeA" evidence="4">
    <location>
        <begin position="22"/>
        <end position="146"/>
    </location>
</feature>
<protein>
    <recommendedName>
        <fullName evidence="7">HdeA</fullName>
    </recommendedName>
</protein>
<gene>
    <name evidence="5" type="ORF">HHL24_34500</name>
</gene>
<keyword evidence="1 4" id="KW-0732">Signal</keyword>
<evidence type="ECO:0000313" key="5">
    <source>
        <dbReference type="EMBL" id="NMM03010.1"/>
    </source>
</evidence>
<dbReference type="InterPro" id="IPR010486">
    <property type="entry name" value="HNS-dep_expression_A/B"/>
</dbReference>
<dbReference type="SUPFAM" id="SSF47752">
    <property type="entry name" value="Protein HNS-dependent expression A, HdeA"/>
    <property type="match status" value="1"/>
</dbReference>
<dbReference type="EMBL" id="JABBGJ010000047">
    <property type="protein sequence ID" value="NMM03010.1"/>
    <property type="molecule type" value="Genomic_DNA"/>
</dbReference>
<keyword evidence="2" id="KW-0574">Periplasm</keyword>
<dbReference type="GO" id="GO:0030288">
    <property type="term" value="C:outer membrane-bounded periplasmic space"/>
    <property type="evidence" value="ECO:0007669"/>
    <property type="project" value="InterPro"/>
</dbReference>